<keyword evidence="1" id="KW-0812">Transmembrane</keyword>
<keyword evidence="3" id="KW-1185">Reference proteome</keyword>
<dbReference type="AlphaFoldDB" id="A0AAF0PR10"/>
<keyword evidence="1" id="KW-1133">Transmembrane helix</keyword>
<dbReference type="Proteomes" id="UP001234989">
    <property type="component" value="Chromosome 1"/>
</dbReference>
<evidence type="ECO:0000313" key="2">
    <source>
        <dbReference type="EMBL" id="WMV09282.1"/>
    </source>
</evidence>
<evidence type="ECO:0000313" key="3">
    <source>
        <dbReference type="Proteomes" id="UP001234989"/>
    </source>
</evidence>
<gene>
    <name evidence="2" type="ORF">MTR67_002667</name>
</gene>
<proteinExistence type="predicted"/>
<accession>A0AAF0PR10</accession>
<sequence>MRKILFWTVRTGSIMFICLSNIVMLHQ</sequence>
<reference evidence="2" key="1">
    <citation type="submission" date="2023-08" db="EMBL/GenBank/DDBJ databases">
        <title>A de novo genome assembly of Solanum verrucosum Schlechtendal, a Mexican diploid species geographically isolated from the other diploid A-genome species in potato relatives.</title>
        <authorList>
            <person name="Hosaka K."/>
        </authorList>
    </citation>
    <scope>NUCLEOTIDE SEQUENCE</scope>
    <source>
        <tissue evidence="2">Young leaves</tissue>
    </source>
</reference>
<evidence type="ECO:0000256" key="1">
    <source>
        <dbReference type="SAM" id="Phobius"/>
    </source>
</evidence>
<protein>
    <submittedName>
        <fullName evidence="2">Uncharacterized protein</fullName>
    </submittedName>
</protein>
<name>A0AAF0PR10_SOLVR</name>
<dbReference type="EMBL" id="CP133612">
    <property type="protein sequence ID" value="WMV09282.1"/>
    <property type="molecule type" value="Genomic_DNA"/>
</dbReference>
<feature type="transmembrane region" description="Helical" evidence="1">
    <location>
        <begin position="7"/>
        <end position="26"/>
    </location>
</feature>
<organism evidence="2 3">
    <name type="scientific">Solanum verrucosum</name>
    <dbReference type="NCBI Taxonomy" id="315347"/>
    <lineage>
        <taxon>Eukaryota</taxon>
        <taxon>Viridiplantae</taxon>
        <taxon>Streptophyta</taxon>
        <taxon>Embryophyta</taxon>
        <taxon>Tracheophyta</taxon>
        <taxon>Spermatophyta</taxon>
        <taxon>Magnoliopsida</taxon>
        <taxon>eudicotyledons</taxon>
        <taxon>Gunneridae</taxon>
        <taxon>Pentapetalae</taxon>
        <taxon>asterids</taxon>
        <taxon>lamiids</taxon>
        <taxon>Solanales</taxon>
        <taxon>Solanaceae</taxon>
        <taxon>Solanoideae</taxon>
        <taxon>Solaneae</taxon>
        <taxon>Solanum</taxon>
    </lineage>
</organism>
<keyword evidence="1" id="KW-0472">Membrane</keyword>